<keyword evidence="3" id="KW-0479">Metal-binding</keyword>
<proteinExistence type="predicted"/>
<organism evidence="11 12">
    <name type="scientific">Amycolatopsis ultiminotia</name>
    <dbReference type="NCBI Taxonomy" id="543629"/>
    <lineage>
        <taxon>Bacteria</taxon>
        <taxon>Bacillati</taxon>
        <taxon>Actinomycetota</taxon>
        <taxon>Actinomycetes</taxon>
        <taxon>Pseudonocardiales</taxon>
        <taxon>Pseudonocardiaceae</taxon>
        <taxon>Amycolatopsis</taxon>
    </lineage>
</organism>
<dbReference type="CDD" id="cd04056">
    <property type="entry name" value="Peptidases_S53"/>
    <property type="match status" value="1"/>
</dbReference>
<comment type="caution">
    <text evidence="11">The sequence shown here is derived from an EMBL/GenBank/DDBJ whole genome shotgun (WGS) entry which is preliminary data.</text>
</comment>
<reference evidence="12" key="1">
    <citation type="journal article" date="2019" name="Int. J. Syst. Evol. Microbiol.">
        <title>The Global Catalogue of Microorganisms (GCM) 10K type strain sequencing project: providing services to taxonomists for standard genome sequencing and annotation.</title>
        <authorList>
            <consortium name="The Broad Institute Genomics Platform"/>
            <consortium name="The Broad Institute Genome Sequencing Center for Infectious Disease"/>
            <person name="Wu L."/>
            <person name="Ma J."/>
        </authorList>
    </citation>
    <scope>NUCLEOTIDE SEQUENCE [LARGE SCALE GENOMIC DNA]</scope>
    <source>
        <strain evidence="12">JCM 16898</strain>
    </source>
</reference>
<keyword evidence="7" id="KW-0865">Zymogen</keyword>
<evidence type="ECO:0000256" key="4">
    <source>
        <dbReference type="ARBA" id="ARBA00022801"/>
    </source>
</evidence>
<dbReference type="PANTHER" id="PTHR14218">
    <property type="entry name" value="PROTEASE S8 TRIPEPTIDYL PEPTIDASE I CLN2"/>
    <property type="match status" value="1"/>
</dbReference>
<dbReference type="InterPro" id="IPR050819">
    <property type="entry name" value="Tripeptidyl-peptidase_I"/>
</dbReference>
<keyword evidence="4" id="KW-0378">Hydrolase</keyword>
<feature type="domain" description="Peptidase S53" evidence="10">
    <location>
        <begin position="237"/>
        <end position="636"/>
    </location>
</feature>
<feature type="region of interest" description="Disordered" evidence="8">
    <location>
        <begin position="452"/>
        <end position="476"/>
    </location>
</feature>
<dbReference type="PROSITE" id="PS51695">
    <property type="entry name" value="SEDOLISIN"/>
    <property type="match status" value="1"/>
</dbReference>
<dbReference type="Gene3D" id="3.40.50.200">
    <property type="entry name" value="Peptidase S8/S53 domain"/>
    <property type="match status" value="1"/>
</dbReference>
<feature type="signal peptide" evidence="9">
    <location>
        <begin position="1"/>
        <end position="27"/>
    </location>
</feature>
<sequence>MPFSPRAATVVAALAASSAIVPAVAHGASIDDDRSVVAGSTPTWAAPAAKVGAADESAVRHIQVALSLRDLAGAERLVKGVSTPGSPQRGQYLTNEQFTARFGPTEDTVARVQDWLKRNGVSVTGISANRHFVDAEATTKTLEGTFGTKISAYRTEVGGRPRTLTSPESPITVPRVLRSVISAVIGLDDSSQVLRPQHTTPHETAAQQHCARWWGEQNNTDVPQKYPSGYQSNSLCGYSPASLRAMYGLDTGNSGSGTTVGIVGAYNSDTIVNDTNQAAAQFGMPPLKAGQYTTVLPSGGYTDQQECGADGWNGEQTLDVQASHAVAPDANLRYYAAKTCANGGLYDAANRAVTDNAVDVISFSWGSATGERDLPQSVRDQFNSIALQAGIQGQSITVSTGDAGTNAGVAGAPTVQFPASSPWLTAVGGTSVGLNQQNKPVLVTGWENSGNTLSGNQWAPQQDADGPFAGGAGGGSSALYGPPDWQNGVVPASLSHGHRALPDVAALADSYTGFLVGRTTQGKFDLLSYGGTSLASPIVAGLAANAQQIRGSRGGLLTPTLYAMKSGIKDVTPVRAGVFTPAMHALAGVAVPGGTGDYLVDFDADPQKKLHTAAGWDTVTGLGSPEPGFVTALAGK</sequence>
<gene>
    <name evidence="11" type="ORF">GCM10022222_51060</name>
</gene>
<evidence type="ECO:0000313" key="12">
    <source>
        <dbReference type="Proteomes" id="UP001500689"/>
    </source>
</evidence>
<evidence type="ECO:0000256" key="2">
    <source>
        <dbReference type="ARBA" id="ARBA00022670"/>
    </source>
</evidence>
<feature type="chain" id="PRO_5045831043" evidence="9">
    <location>
        <begin position="28"/>
        <end position="636"/>
    </location>
</feature>
<dbReference type="InterPro" id="IPR030400">
    <property type="entry name" value="Sedolisin_dom"/>
</dbReference>
<evidence type="ECO:0000256" key="6">
    <source>
        <dbReference type="ARBA" id="ARBA00022837"/>
    </source>
</evidence>
<keyword evidence="5" id="KW-0720">Serine protease</keyword>
<dbReference type="Pfam" id="PF09286">
    <property type="entry name" value="Pro-kuma_activ"/>
    <property type="match status" value="1"/>
</dbReference>
<dbReference type="InterPro" id="IPR036852">
    <property type="entry name" value="Peptidase_S8/S53_dom_sf"/>
</dbReference>
<comment type="cofactor">
    <cofactor evidence="1">
        <name>Ca(2+)</name>
        <dbReference type="ChEBI" id="CHEBI:29108"/>
    </cofactor>
</comment>
<evidence type="ECO:0000256" key="9">
    <source>
        <dbReference type="SAM" id="SignalP"/>
    </source>
</evidence>
<evidence type="ECO:0000256" key="1">
    <source>
        <dbReference type="ARBA" id="ARBA00001913"/>
    </source>
</evidence>
<protein>
    <submittedName>
        <fullName evidence="11">S53 family peptidase</fullName>
    </submittedName>
</protein>
<accession>A0ABP6X3Z0</accession>
<evidence type="ECO:0000256" key="8">
    <source>
        <dbReference type="SAM" id="MobiDB-lite"/>
    </source>
</evidence>
<dbReference type="PANTHER" id="PTHR14218:SF15">
    <property type="entry name" value="TRIPEPTIDYL-PEPTIDASE 1"/>
    <property type="match status" value="1"/>
</dbReference>
<dbReference type="PROSITE" id="PS00138">
    <property type="entry name" value="SUBTILASE_SER"/>
    <property type="match status" value="1"/>
</dbReference>
<keyword evidence="12" id="KW-1185">Reference proteome</keyword>
<name>A0ABP6X3Z0_9PSEU</name>
<evidence type="ECO:0000256" key="7">
    <source>
        <dbReference type="ARBA" id="ARBA00023145"/>
    </source>
</evidence>
<keyword evidence="6" id="KW-0106">Calcium</keyword>
<dbReference type="SMART" id="SM00944">
    <property type="entry name" value="Pro-kuma_activ"/>
    <property type="match status" value="1"/>
</dbReference>
<evidence type="ECO:0000259" key="10">
    <source>
        <dbReference type="PROSITE" id="PS51695"/>
    </source>
</evidence>
<evidence type="ECO:0000256" key="3">
    <source>
        <dbReference type="ARBA" id="ARBA00022723"/>
    </source>
</evidence>
<evidence type="ECO:0000256" key="5">
    <source>
        <dbReference type="ARBA" id="ARBA00022825"/>
    </source>
</evidence>
<keyword evidence="9" id="KW-0732">Signal</keyword>
<dbReference type="InterPro" id="IPR015366">
    <property type="entry name" value="S53_propep"/>
</dbReference>
<keyword evidence="2" id="KW-0645">Protease</keyword>
<dbReference type="CDD" id="cd11377">
    <property type="entry name" value="Pro-peptidase_S53"/>
    <property type="match status" value="1"/>
</dbReference>
<dbReference type="SUPFAM" id="SSF54897">
    <property type="entry name" value="Protease propeptides/inhibitors"/>
    <property type="match status" value="1"/>
</dbReference>
<evidence type="ECO:0000313" key="11">
    <source>
        <dbReference type="EMBL" id="GAA3561078.1"/>
    </source>
</evidence>
<dbReference type="EMBL" id="BAAAZN010000011">
    <property type="protein sequence ID" value="GAA3561078.1"/>
    <property type="molecule type" value="Genomic_DNA"/>
</dbReference>
<dbReference type="SUPFAM" id="SSF52743">
    <property type="entry name" value="Subtilisin-like"/>
    <property type="match status" value="1"/>
</dbReference>
<dbReference type="InterPro" id="IPR023828">
    <property type="entry name" value="Peptidase_S8_Ser-AS"/>
</dbReference>
<dbReference type="Proteomes" id="UP001500689">
    <property type="component" value="Unassembled WGS sequence"/>
</dbReference>